<dbReference type="PANTHER" id="PTHR43194:SF2">
    <property type="entry name" value="PEROXISOMAL MEMBRANE PROTEIN LPX1"/>
    <property type="match status" value="1"/>
</dbReference>
<evidence type="ECO:0000259" key="1">
    <source>
        <dbReference type="Pfam" id="PF12697"/>
    </source>
</evidence>
<protein>
    <submittedName>
        <fullName evidence="2">Peroxisomal membrane protein Lpx1p</fullName>
    </submittedName>
</protein>
<dbReference type="SUPFAM" id="SSF53474">
    <property type="entry name" value="alpha/beta-Hydrolases"/>
    <property type="match status" value="1"/>
</dbReference>
<evidence type="ECO:0000313" key="2">
    <source>
        <dbReference type="EMBL" id="CAK7907640.1"/>
    </source>
</evidence>
<name>A0ABP0EG39_9ASCO</name>
<dbReference type="InterPro" id="IPR050228">
    <property type="entry name" value="Carboxylesterase_BioH"/>
</dbReference>
<feature type="domain" description="AB hydrolase-1" evidence="1">
    <location>
        <begin position="59"/>
        <end position="334"/>
    </location>
</feature>
<dbReference type="InterPro" id="IPR029058">
    <property type="entry name" value="AB_hydrolase_fold"/>
</dbReference>
<dbReference type="Proteomes" id="UP001497600">
    <property type="component" value="Chromosome E"/>
</dbReference>
<dbReference type="PANTHER" id="PTHR43194">
    <property type="entry name" value="HYDROLASE ALPHA/BETA FOLD FAMILY"/>
    <property type="match status" value="1"/>
</dbReference>
<dbReference type="Pfam" id="PF12697">
    <property type="entry name" value="Abhydrolase_6"/>
    <property type="match status" value="1"/>
</dbReference>
<evidence type="ECO:0000313" key="3">
    <source>
        <dbReference type="Proteomes" id="UP001497600"/>
    </source>
</evidence>
<reference evidence="2 3" key="1">
    <citation type="submission" date="2024-01" db="EMBL/GenBank/DDBJ databases">
        <authorList>
            <consortium name="Genoscope - CEA"/>
            <person name="William W."/>
        </authorList>
    </citation>
    <scope>NUCLEOTIDE SEQUENCE [LARGE SCALE GENOMIC DNA]</scope>
    <source>
        <strain evidence="2 3">29B2s-10</strain>
    </source>
</reference>
<organism evidence="2 3">
    <name type="scientific">[Candida] anglica</name>
    <dbReference type="NCBI Taxonomy" id="148631"/>
    <lineage>
        <taxon>Eukaryota</taxon>
        <taxon>Fungi</taxon>
        <taxon>Dikarya</taxon>
        <taxon>Ascomycota</taxon>
        <taxon>Saccharomycotina</taxon>
        <taxon>Pichiomycetes</taxon>
        <taxon>Debaryomycetaceae</taxon>
        <taxon>Kurtzmaniella</taxon>
    </lineage>
</organism>
<keyword evidence="3" id="KW-1185">Reference proteome</keyword>
<sequence length="389" mass="44793">MSPSPINQTQESEMYTKELKVVKGSFPRKVGSAIPQDTARNPLKICYRKYHSKDGKINLVFLHGTGMNKGLWHYHIDKLYHQYENTKTPIGTVLAIDMVNHGHSAALNIDRLGYKFDWCDGARDVQCVLQNEIKSFTTPGQLNILVGHSMGGFISLFTTFLQPTLFHSVVVVNPVAYTTDQAKEGSTIVFNGWVKKGYMKDDFHVSKYVKGEIPPEVYEFFENKSFFRNFDKRILKNQLDDEIPDREHNGDINLHTTMRNQLITYFGSFDAIPVGMEIYSTIKTPVYYILSENDTTNSEAVQYLESSMKDVIHRIDVPEAYHIVNAEQPDLMVDILIKIIDERLDMDHDKLNTEINEEKLLVEKFGKSYRQEFLKRIFDPVQSIINGFQ</sequence>
<accession>A0ABP0EG39</accession>
<dbReference type="InterPro" id="IPR000073">
    <property type="entry name" value="AB_hydrolase_1"/>
</dbReference>
<gene>
    <name evidence="2" type="primary">LPX1</name>
    <name evidence="2" type="ORF">CAAN4_E06392</name>
</gene>
<proteinExistence type="predicted"/>
<dbReference type="Gene3D" id="3.40.50.1820">
    <property type="entry name" value="alpha/beta hydrolase"/>
    <property type="match status" value="1"/>
</dbReference>
<dbReference type="EMBL" id="OZ004257">
    <property type="protein sequence ID" value="CAK7907640.1"/>
    <property type="molecule type" value="Genomic_DNA"/>
</dbReference>